<dbReference type="GO" id="GO:0005886">
    <property type="term" value="C:plasma membrane"/>
    <property type="evidence" value="ECO:0007669"/>
    <property type="project" value="UniProtKB-SubCell"/>
</dbReference>
<evidence type="ECO:0000256" key="3">
    <source>
        <dbReference type="ARBA" id="ARBA00022475"/>
    </source>
</evidence>
<keyword evidence="5 8" id="KW-1133">Transmembrane helix</keyword>
<sequence>MTEGPLCVHRRRCHTWGRCRHLQLRATLARMAAEARRRLRCGGGVTTSPTRSASFASRGSCDVTCISSYELGPKLPQLVPDAMPAVVPLGSTFTVPPPSLGGGPLVAVRDAEGQGLEERPPTFSRVARRDSLTEALRPALVLAQAFFVLPVHAGRWSRRARTATLLAVMVVVIALAAVHMFKTELSLTSSSHFIFYGTAALSVHLLSGLSLQWPRLSSCWSNSGSLLTEGLEDDRRTARICKRITIFMMSCALVEHVLSLLNGLMPLLVCEAHGGAWTVYKSLFLNGYPMIFEVLPFSIPVSIIVIYLNVTCTFLWNFIDLLVIIISYSLARRFDTFSQFLRQAKGKASTVKVLYRMTEGCHSQPLPRVRQNYSIFWWQEVREAYNRLSLLTKQLDDQINGIVLLSFASNLYFICLQLLYNMSRFEQEKSVFSRLYFCFSFAWLLARAALVSMTAASVYEQSRAPTEVLYCVPSKSFNAEVQRFLVQTTTDTVALSGARFFWVTRSLVLTLAGTVATYEIVLVQFHDDMDKVQRPSNVCFP</sequence>
<keyword evidence="7" id="KW-0675">Receptor</keyword>
<dbReference type="KEGG" id="foc:113218152"/>
<accession>A0A9C6XAU8</accession>
<keyword evidence="3" id="KW-1003">Cell membrane</keyword>
<proteinExistence type="inferred from homology"/>
<reference evidence="10" key="1">
    <citation type="submission" date="2025-08" db="UniProtKB">
        <authorList>
            <consortium name="RefSeq"/>
        </authorList>
    </citation>
    <scope>IDENTIFICATION</scope>
    <source>
        <tissue evidence="10">Whole organism</tissue>
    </source>
</reference>
<evidence type="ECO:0000256" key="2">
    <source>
        <dbReference type="ARBA" id="ARBA00005327"/>
    </source>
</evidence>
<keyword evidence="9" id="KW-1185">Reference proteome</keyword>
<evidence type="ECO:0000256" key="7">
    <source>
        <dbReference type="ARBA" id="ARBA00023170"/>
    </source>
</evidence>
<evidence type="ECO:0000313" key="9">
    <source>
        <dbReference type="Proteomes" id="UP000504606"/>
    </source>
</evidence>
<evidence type="ECO:0000256" key="8">
    <source>
        <dbReference type="SAM" id="Phobius"/>
    </source>
</evidence>
<dbReference type="AlphaFoldDB" id="A0A9C6XAU8"/>
<feature type="transmembrane region" description="Helical" evidence="8">
    <location>
        <begin position="314"/>
        <end position="331"/>
    </location>
</feature>
<dbReference type="InterPro" id="IPR009318">
    <property type="entry name" value="Gustatory_rcpt"/>
</dbReference>
<dbReference type="GeneID" id="113218152"/>
<dbReference type="PANTHER" id="PTHR21421">
    <property type="entry name" value="GUSTATORY RECEPTOR"/>
    <property type="match status" value="1"/>
</dbReference>
<dbReference type="GO" id="GO:0008527">
    <property type="term" value="F:taste receptor activity"/>
    <property type="evidence" value="ECO:0007669"/>
    <property type="project" value="InterPro"/>
</dbReference>
<evidence type="ECO:0000256" key="4">
    <source>
        <dbReference type="ARBA" id="ARBA00022692"/>
    </source>
</evidence>
<feature type="transmembrane region" description="Helical" evidence="8">
    <location>
        <begin position="163"/>
        <end position="181"/>
    </location>
</feature>
<feature type="transmembrane region" description="Helical" evidence="8">
    <location>
        <begin position="435"/>
        <end position="459"/>
    </location>
</feature>
<comment type="subcellular location">
    <subcellularLocation>
        <location evidence="1">Cell membrane</location>
        <topology evidence="1">Multi-pass membrane protein</topology>
    </subcellularLocation>
</comment>
<dbReference type="Pfam" id="PF06151">
    <property type="entry name" value="Trehalose_recp"/>
    <property type="match status" value="2"/>
</dbReference>
<gene>
    <name evidence="10" type="primary">LOC113218152</name>
</gene>
<evidence type="ECO:0000256" key="5">
    <source>
        <dbReference type="ARBA" id="ARBA00022989"/>
    </source>
</evidence>
<feature type="transmembrane region" description="Helical" evidence="8">
    <location>
        <begin position="244"/>
        <end position="268"/>
    </location>
</feature>
<organism evidence="9 10">
    <name type="scientific">Frankliniella occidentalis</name>
    <name type="common">Western flower thrips</name>
    <name type="synonym">Euthrips occidentalis</name>
    <dbReference type="NCBI Taxonomy" id="133901"/>
    <lineage>
        <taxon>Eukaryota</taxon>
        <taxon>Metazoa</taxon>
        <taxon>Ecdysozoa</taxon>
        <taxon>Arthropoda</taxon>
        <taxon>Hexapoda</taxon>
        <taxon>Insecta</taxon>
        <taxon>Pterygota</taxon>
        <taxon>Neoptera</taxon>
        <taxon>Paraneoptera</taxon>
        <taxon>Thysanoptera</taxon>
        <taxon>Terebrantia</taxon>
        <taxon>Thripoidea</taxon>
        <taxon>Thripidae</taxon>
        <taxon>Frankliniella</taxon>
    </lineage>
</organism>
<keyword evidence="4 8" id="KW-0812">Transmembrane</keyword>
<comment type="similarity">
    <text evidence="2">Belongs to the insect chemoreceptor superfamily. Gustatory receptor (GR) family. Gr5a subfamily.</text>
</comment>
<evidence type="ECO:0000313" key="10">
    <source>
        <dbReference type="RefSeq" id="XP_052132425.1"/>
    </source>
</evidence>
<feature type="transmembrane region" description="Helical" evidence="8">
    <location>
        <begin position="288"/>
        <end position="307"/>
    </location>
</feature>
<name>A0A9C6XAU8_FRAOC</name>
<dbReference type="Proteomes" id="UP000504606">
    <property type="component" value="Unplaced"/>
</dbReference>
<keyword evidence="6 8" id="KW-0472">Membrane</keyword>
<feature type="transmembrane region" description="Helical" evidence="8">
    <location>
        <begin position="193"/>
        <end position="211"/>
    </location>
</feature>
<dbReference type="PANTHER" id="PTHR21421:SF29">
    <property type="entry name" value="GUSTATORY RECEPTOR 5A FOR TREHALOSE-RELATED"/>
    <property type="match status" value="1"/>
</dbReference>
<evidence type="ECO:0000256" key="1">
    <source>
        <dbReference type="ARBA" id="ARBA00004651"/>
    </source>
</evidence>
<dbReference type="RefSeq" id="XP_052132425.1">
    <property type="nucleotide sequence ID" value="XM_052276465.1"/>
</dbReference>
<protein>
    <submittedName>
        <fullName evidence="10">Gustatory receptor for sugar taste 64f-like</fullName>
    </submittedName>
</protein>
<dbReference type="OrthoDB" id="5800391at2759"/>
<evidence type="ECO:0000256" key="6">
    <source>
        <dbReference type="ARBA" id="ARBA00023136"/>
    </source>
</evidence>
<dbReference type="GO" id="GO:0050916">
    <property type="term" value="P:sensory perception of sweet taste"/>
    <property type="evidence" value="ECO:0007669"/>
    <property type="project" value="UniProtKB-ARBA"/>
</dbReference>
<feature type="transmembrane region" description="Helical" evidence="8">
    <location>
        <begin position="399"/>
        <end position="423"/>
    </location>
</feature>